<dbReference type="InterPro" id="IPR056924">
    <property type="entry name" value="SH3_Tf2-1"/>
</dbReference>
<proteinExistence type="predicted"/>
<feature type="chain" id="PRO_5043026898" description="Tf2-1-like SH3-like domain-containing protein" evidence="1">
    <location>
        <begin position="17"/>
        <end position="102"/>
    </location>
</feature>
<dbReference type="Proteomes" id="UP001420932">
    <property type="component" value="Unassembled WGS sequence"/>
</dbReference>
<dbReference type="AlphaFoldDB" id="A0AAP0NW55"/>
<dbReference type="PANTHER" id="PTHR46148">
    <property type="entry name" value="CHROMO DOMAIN-CONTAINING PROTEIN"/>
    <property type="match status" value="1"/>
</dbReference>
<comment type="caution">
    <text evidence="3">The sequence shown here is derived from an EMBL/GenBank/DDBJ whole genome shotgun (WGS) entry which is preliminary data.</text>
</comment>
<evidence type="ECO:0000313" key="4">
    <source>
        <dbReference type="Proteomes" id="UP001420932"/>
    </source>
</evidence>
<dbReference type="EMBL" id="JBBNAF010000008">
    <property type="protein sequence ID" value="KAK9122137.1"/>
    <property type="molecule type" value="Genomic_DNA"/>
</dbReference>
<dbReference type="PANTHER" id="PTHR46148:SF57">
    <property type="entry name" value="OS12G0499874 PROTEIN"/>
    <property type="match status" value="1"/>
</dbReference>
<feature type="domain" description="Tf2-1-like SH3-like" evidence="2">
    <location>
        <begin position="28"/>
        <end position="75"/>
    </location>
</feature>
<keyword evidence="4" id="KW-1185">Reference proteome</keyword>
<evidence type="ECO:0000313" key="3">
    <source>
        <dbReference type="EMBL" id="KAK9122137.1"/>
    </source>
</evidence>
<dbReference type="Pfam" id="PF24626">
    <property type="entry name" value="SH3_Tf2-1"/>
    <property type="match status" value="1"/>
</dbReference>
<sequence length="102" mass="11168">MLIVLWMNLLLGIGSLSNYAPINRRRGSSSNNKLSKHFFGPFQVLSRIGKVAYKLDLPSNARIHNVFHVSLLKKCYGDLQPPSSSSIGFYGLAPFASAIGDS</sequence>
<name>A0AAP0NW55_9MAGN</name>
<evidence type="ECO:0000256" key="1">
    <source>
        <dbReference type="SAM" id="SignalP"/>
    </source>
</evidence>
<protein>
    <recommendedName>
        <fullName evidence="2">Tf2-1-like SH3-like domain-containing protein</fullName>
    </recommendedName>
</protein>
<reference evidence="3 4" key="1">
    <citation type="submission" date="2024-01" db="EMBL/GenBank/DDBJ databases">
        <title>Genome assemblies of Stephania.</title>
        <authorList>
            <person name="Yang L."/>
        </authorList>
    </citation>
    <scope>NUCLEOTIDE SEQUENCE [LARGE SCALE GENOMIC DNA]</scope>
    <source>
        <strain evidence="3">YNDBR</strain>
        <tissue evidence="3">Leaf</tissue>
    </source>
</reference>
<keyword evidence="1" id="KW-0732">Signal</keyword>
<evidence type="ECO:0000259" key="2">
    <source>
        <dbReference type="Pfam" id="PF24626"/>
    </source>
</evidence>
<feature type="signal peptide" evidence="1">
    <location>
        <begin position="1"/>
        <end position="16"/>
    </location>
</feature>
<accession>A0AAP0NW55</accession>
<organism evidence="3 4">
    <name type="scientific">Stephania yunnanensis</name>
    <dbReference type="NCBI Taxonomy" id="152371"/>
    <lineage>
        <taxon>Eukaryota</taxon>
        <taxon>Viridiplantae</taxon>
        <taxon>Streptophyta</taxon>
        <taxon>Embryophyta</taxon>
        <taxon>Tracheophyta</taxon>
        <taxon>Spermatophyta</taxon>
        <taxon>Magnoliopsida</taxon>
        <taxon>Ranunculales</taxon>
        <taxon>Menispermaceae</taxon>
        <taxon>Menispermoideae</taxon>
        <taxon>Cissampelideae</taxon>
        <taxon>Stephania</taxon>
    </lineage>
</organism>
<gene>
    <name evidence="3" type="ORF">Syun_019754</name>
</gene>